<evidence type="ECO:0000256" key="1">
    <source>
        <dbReference type="ARBA" id="ARBA00001554"/>
    </source>
</evidence>
<dbReference type="OrthoDB" id="9794987at2"/>
<organism evidence="5 6">
    <name type="scientific">Psychroflexus salarius</name>
    <dbReference type="NCBI Taxonomy" id="1155689"/>
    <lineage>
        <taxon>Bacteria</taxon>
        <taxon>Pseudomonadati</taxon>
        <taxon>Bacteroidota</taxon>
        <taxon>Flavobacteriia</taxon>
        <taxon>Flavobacteriales</taxon>
        <taxon>Flavobacteriaceae</taxon>
        <taxon>Psychroflexus</taxon>
    </lineage>
</organism>
<dbReference type="InterPro" id="IPR036428">
    <property type="entry name" value="PCD_sf"/>
</dbReference>
<accession>A0A1M4W126</accession>
<dbReference type="RefSeq" id="WP_073192947.1">
    <property type="nucleotide sequence ID" value="NZ_FQTW01000005.1"/>
</dbReference>
<dbReference type="PANTHER" id="PTHR12599">
    <property type="entry name" value="PTERIN-4-ALPHA-CARBINOLAMINE DEHYDRATASE"/>
    <property type="match status" value="1"/>
</dbReference>
<dbReference type="GO" id="GO:0008124">
    <property type="term" value="F:4-alpha-hydroxytetrahydrobiopterin dehydratase activity"/>
    <property type="evidence" value="ECO:0007669"/>
    <property type="project" value="UniProtKB-UniRule"/>
</dbReference>
<dbReference type="Pfam" id="PF01329">
    <property type="entry name" value="Pterin_4a"/>
    <property type="match status" value="1"/>
</dbReference>
<comment type="similarity">
    <text evidence="2 4">Belongs to the pterin-4-alpha-carbinolamine dehydratase family.</text>
</comment>
<dbReference type="HAMAP" id="MF_00434">
    <property type="entry name" value="Pterin_4_alpha"/>
    <property type="match status" value="1"/>
</dbReference>
<evidence type="ECO:0000256" key="3">
    <source>
        <dbReference type="ARBA" id="ARBA00023239"/>
    </source>
</evidence>
<dbReference type="STRING" id="1155689.SAMN05444278_10516"/>
<keyword evidence="3 4" id="KW-0456">Lyase</keyword>
<protein>
    <recommendedName>
        <fullName evidence="4">Putative pterin-4-alpha-carbinolamine dehydratase</fullName>
        <shortName evidence="4">PHS</shortName>
        <ecNumber evidence="4">4.2.1.96</ecNumber>
    </recommendedName>
    <alternativeName>
        <fullName evidence="4">4-alpha-hydroxy-tetrahydropterin dehydratase</fullName>
    </alternativeName>
    <alternativeName>
        <fullName evidence="4">Pterin carbinolamine dehydratase</fullName>
        <shortName evidence="4">PCD</shortName>
    </alternativeName>
</protein>
<sequence length="94" mass="10901">MQTLKKTEIEKALSELDHWNHEGEFIMRSFTFENFKEAFSFMSRVAFEAEELMHHPNWDNVYNKVNISLNTHDAGGITQKDIDLAARIDAIAKS</sequence>
<proteinExistence type="inferred from homology"/>
<evidence type="ECO:0000313" key="5">
    <source>
        <dbReference type="EMBL" id="SHE74840.1"/>
    </source>
</evidence>
<reference evidence="5 6" key="1">
    <citation type="submission" date="2016-11" db="EMBL/GenBank/DDBJ databases">
        <authorList>
            <person name="Jaros S."/>
            <person name="Januszkiewicz K."/>
            <person name="Wedrychowicz H."/>
        </authorList>
    </citation>
    <scope>NUCLEOTIDE SEQUENCE [LARGE SCALE GENOMIC DNA]</scope>
    <source>
        <strain evidence="5 6">DSM 25661</strain>
    </source>
</reference>
<dbReference type="SUPFAM" id="SSF55248">
    <property type="entry name" value="PCD-like"/>
    <property type="match status" value="1"/>
</dbReference>
<dbReference type="AlphaFoldDB" id="A0A1M4W126"/>
<dbReference type="NCBIfam" id="NF002018">
    <property type="entry name" value="PRK00823.1-3"/>
    <property type="match status" value="1"/>
</dbReference>
<gene>
    <name evidence="5" type="ORF">SAMN05444278_10516</name>
</gene>
<dbReference type="Proteomes" id="UP000184462">
    <property type="component" value="Unassembled WGS sequence"/>
</dbReference>
<evidence type="ECO:0000313" key="6">
    <source>
        <dbReference type="Proteomes" id="UP000184462"/>
    </source>
</evidence>
<dbReference type="Gene3D" id="3.30.1360.20">
    <property type="entry name" value="Transcriptional coactivator/pterin dehydratase"/>
    <property type="match status" value="1"/>
</dbReference>
<dbReference type="EMBL" id="FQTW01000005">
    <property type="protein sequence ID" value="SHE74840.1"/>
    <property type="molecule type" value="Genomic_DNA"/>
</dbReference>
<keyword evidence="6" id="KW-1185">Reference proteome</keyword>
<dbReference type="NCBIfam" id="NF002017">
    <property type="entry name" value="PRK00823.1-2"/>
    <property type="match status" value="1"/>
</dbReference>
<comment type="catalytic activity">
    <reaction evidence="1 4">
        <text>(4aS,6R)-4a-hydroxy-L-erythro-5,6,7,8-tetrahydrobiopterin = (6R)-L-erythro-6,7-dihydrobiopterin + H2O</text>
        <dbReference type="Rhea" id="RHEA:11920"/>
        <dbReference type="ChEBI" id="CHEBI:15377"/>
        <dbReference type="ChEBI" id="CHEBI:15642"/>
        <dbReference type="ChEBI" id="CHEBI:43120"/>
        <dbReference type="EC" id="4.2.1.96"/>
    </reaction>
</comment>
<name>A0A1M4W126_9FLAO</name>
<evidence type="ECO:0000256" key="4">
    <source>
        <dbReference type="HAMAP-Rule" id="MF_00434"/>
    </source>
</evidence>
<dbReference type="PANTHER" id="PTHR12599:SF0">
    <property type="entry name" value="PTERIN-4-ALPHA-CARBINOLAMINE DEHYDRATASE"/>
    <property type="match status" value="1"/>
</dbReference>
<dbReference type="GO" id="GO:0006729">
    <property type="term" value="P:tetrahydrobiopterin biosynthetic process"/>
    <property type="evidence" value="ECO:0007669"/>
    <property type="project" value="InterPro"/>
</dbReference>
<dbReference type="EC" id="4.2.1.96" evidence="4"/>
<dbReference type="InterPro" id="IPR001533">
    <property type="entry name" value="Pterin_deHydtase"/>
</dbReference>
<evidence type="ECO:0000256" key="2">
    <source>
        <dbReference type="ARBA" id="ARBA00006472"/>
    </source>
</evidence>